<evidence type="ECO:0000259" key="10">
    <source>
        <dbReference type="Pfam" id="PF04535"/>
    </source>
</evidence>
<name>A0AAQ3JNE1_9LILI</name>
<sequence length="240" mass="25999">MSEEEKRQKKPAGGEDAGTQEEGSGPVEGRAAETLLRLVSLGLCLAALAIMLKNAEDGDFGAISYADLAAFKLIDLVLFSESPLRFHLIIHACMHTAVAGIDLLVNMSNRYLVYSNGVCAAYSLFSAFCVAMLRPTTLSRSWTFFIFDQVLAYVILAAGAVSAEIVYLAYNGDEKVTWSKECVAFGSFCRRAMTSVGITFASVACYMLLSLASSYRLFSAYQPFIPSLNSNSLEIASSPR</sequence>
<proteinExistence type="inferred from homology"/>
<evidence type="ECO:0000256" key="4">
    <source>
        <dbReference type="ARBA" id="ARBA00022475"/>
    </source>
</evidence>
<keyword evidence="7 8" id="KW-0472">Membrane</keyword>
<comment type="similarity">
    <text evidence="2 8">Belongs to the Casparian strip membrane proteins (CASP) family.</text>
</comment>
<feature type="domain" description="Casparian strip membrane protein" evidence="10">
    <location>
        <begin position="110"/>
        <end position="205"/>
    </location>
</feature>
<evidence type="ECO:0000256" key="2">
    <source>
        <dbReference type="ARBA" id="ARBA00007651"/>
    </source>
</evidence>
<feature type="transmembrane region" description="Helical" evidence="8">
    <location>
        <begin position="35"/>
        <end position="54"/>
    </location>
</feature>
<comment type="subunit">
    <text evidence="3 8">Homodimer and heterodimers.</text>
</comment>
<dbReference type="Pfam" id="PF04535">
    <property type="entry name" value="CASP_dom"/>
    <property type="match status" value="1"/>
</dbReference>
<keyword evidence="6 8" id="KW-1133">Transmembrane helix</keyword>
<organism evidence="11 12">
    <name type="scientific">Canna indica</name>
    <name type="common">Indian-shot</name>
    <dbReference type="NCBI Taxonomy" id="4628"/>
    <lineage>
        <taxon>Eukaryota</taxon>
        <taxon>Viridiplantae</taxon>
        <taxon>Streptophyta</taxon>
        <taxon>Embryophyta</taxon>
        <taxon>Tracheophyta</taxon>
        <taxon>Spermatophyta</taxon>
        <taxon>Magnoliopsida</taxon>
        <taxon>Liliopsida</taxon>
        <taxon>Zingiberales</taxon>
        <taxon>Cannaceae</taxon>
        <taxon>Canna</taxon>
    </lineage>
</organism>
<dbReference type="PANTHER" id="PTHR33573:SF46">
    <property type="entry name" value="CASP-LIKE PROTEIN 2A1"/>
    <property type="match status" value="1"/>
</dbReference>
<evidence type="ECO:0000256" key="1">
    <source>
        <dbReference type="ARBA" id="ARBA00004651"/>
    </source>
</evidence>
<dbReference type="InterPro" id="IPR006459">
    <property type="entry name" value="CASP/CASPL"/>
</dbReference>
<keyword evidence="5 8" id="KW-0812">Transmembrane</keyword>
<evidence type="ECO:0000256" key="5">
    <source>
        <dbReference type="ARBA" id="ARBA00022692"/>
    </source>
</evidence>
<reference evidence="11 12" key="1">
    <citation type="submission" date="2023-10" db="EMBL/GenBank/DDBJ databases">
        <title>Chromosome-scale genome assembly provides insights into flower coloration mechanisms of Canna indica.</title>
        <authorList>
            <person name="Li C."/>
        </authorList>
    </citation>
    <scope>NUCLEOTIDE SEQUENCE [LARGE SCALE GENOMIC DNA]</scope>
    <source>
        <tissue evidence="11">Flower</tissue>
    </source>
</reference>
<evidence type="ECO:0000256" key="7">
    <source>
        <dbReference type="ARBA" id="ARBA00023136"/>
    </source>
</evidence>
<dbReference type="PANTHER" id="PTHR33573">
    <property type="entry name" value="CASP-LIKE PROTEIN 4A4"/>
    <property type="match status" value="1"/>
</dbReference>
<dbReference type="NCBIfam" id="TIGR01569">
    <property type="entry name" value="A_tha_TIGR01569"/>
    <property type="match status" value="1"/>
</dbReference>
<keyword evidence="12" id="KW-1185">Reference proteome</keyword>
<comment type="subcellular location">
    <subcellularLocation>
        <location evidence="1 8">Cell membrane</location>
        <topology evidence="1 8">Multi-pass membrane protein</topology>
    </subcellularLocation>
</comment>
<gene>
    <name evidence="11" type="ORF">Cni_G00775</name>
</gene>
<comment type="caution">
    <text evidence="8">Lacks conserved residue(s) required for the propagation of feature annotation.</text>
</comment>
<evidence type="ECO:0000256" key="8">
    <source>
        <dbReference type="RuleBase" id="RU361233"/>
    </source>
</evidence>
<feature type="transmembrane region" description="Helical" evidence="8">
    <location>
        <begin position="145"/>
        <end position="170"/>
    </location>
</feature>
<feature type="transmembrane region" description="Helical" evidence="8">
    <location>
        <begin position="86"/>
        <end position="105"/>
    </location>
</feature>
<evidence type="ECO:0000256" key="6">
    <source>
        <dbReference type="ARBA" id="ARBA00022989"/>
    </source>
</evidence>
<accession>A0AAQ3JNE1</accession>
<evidence type="ECO:0000313" key="12">
    <source>
        <dbReference type="Proteomes" id="UP001327560"/>
    </source>
</evidence>
<dbReference type="GO" id="GO:0005886">
    <property type="term" value="C:plasma membrane"/>
    <property type="evidence" value="ECO:0007669"/>
    <property type="project" value="UniProtKB-SubCell"/>
</dbReference>
<feature type="transmembrane region" description="Helical" evidence="8">
    <location>
        <begin position="111"/>
        <end position="133"/>
    </location>
</feature>
<feature type="region of interest" description="Disordered" evidence="9">
    <location>
        <begin position="1"/>
        <end position="26"/>
    </location>
</feature>
<feature type="transmembrane region" description="Helical" evidence="8">
    <location>
        <begin position="190"/>
        <end position="209"/>
    </location>
</feature>
<protein>
    <recommendedName>
        <fullName evidence="8">CASP-like protein</fullName>
    </recommendedName>
</protein>
<dbReference type="InterPro" id="IPR006702">
    <property type="entry name" value="CASP_dom"/>
</dbReference>
<dbReference type="EMBL" id="CP136890">
    <property type="protein sequence ID" value="WOK92084.1"/>
    <property type="molecule type" value="Genomic_DNA"/>
</dbReference>
<evidence type="ECO:0000256" key="9">
    <source>
        <dbReference type="SAM" id="MobiDB-lite"/>
    </source>
</evidence>
<evidence type="ECO:0000256" key="3">
    <source>
        <dbReference type="ARBA" id="ARBA00011489"/>
    </source>
</evidence>
<dbReference type="Proteomes" id="UP001327560">
    <property type="component" value="Chromosome 1"/>
</dbReference>
<evidence type="ECO:0000313" key="11">
    <source>
        <dbReference type="EMBL" id="WOK92084.1"/>
    </source>
</evidence>
<dbReference type="AlphaFoldDB" id="A0AAQ3JNE1"/>
<keyword evidence="4 8" id="KW-1003">Cell membrane</keyword>